<evidence type="ECO:0000313" key="2">
    <source>
        <dbReference type="EMBL" id="CAE2192035.1"/>
    </source>
</evidence>
<dbReference type="AlphaFoldDB" id="A0A6U5VTF8"/>
<sequence>MVKAKMDGILLEKHGHHGYGDPPDPRKPALEFYVVGADNYGLDTVHYDPRPMAWDANDDIAYNRPRSSAHTREMIGFPLTKHQPLHVDRAAEKKRKEIELYRNLNGGMGFSTATWMRRGVREDKENYIPFRSAGANYPPRTARGQIQNLYPGKTRPHSADLRRTRPLYTGQGEINRGPLIHFEGPVNRNILPEEPPWDPEWPEPNDTHRPVVARLKNPPQVDGRGEKLVINGLRSMFEVQERRGNRQAARKFGEGGLFQQEGGRWLKRMWKDNAWAEPGGIRGSMRNGPTNCSERHHPVADGFAPARIVGDGWGAKKWPQKGRCAREAVVRGAQHLTLQPHREQQAQPILNRDDVMSGGSIILAHPIRAGLERTRGRERRSTSDPAAGSSPLSSQVCNWRDRRGNCPFPHGEDGREDLLHGEYQNASVALTACEGLPYDGVSKGLSRGRVLRLHGPHAKMPWTVGGRSRTHRIETPWAGYAAFNPYF</sequence>
<feature type="region of interest" description="Disordered" evidence="1">
    <location>
        <begin position="370"/>
        <end position="396"/>
    </location>
</feature>
<feature type="compositionally biased region" description="Basic and acidic residues" evidence="1">
    <location>
        <begin position="370"/>
        <end position="382"/>
    </location>
</feature>
<dbReference type="EMBL" id="HBKN01001556">
    <property type="protein sequence ID" value="CAE2192035.1"/>
    <property type="molecule type" value="Transcribed_RNA"/>
</dbReference>
<evidence type="ECO:0000256" key="1">
    <source>
        <dbReference type="SAM" id="MobiDB-lite"/>
    </source>
</evidence>
<evidence type="ECO:0000313" key="3">
    <source>
        <dbReference type="EMBL" id="CAE2192048.1"/>
    </source>
</evidence>
<name>A0A6U5VTF8_GUITH</name>
<reference evidence="3" key="1">
    <citation type="submission" date="2021-01" db="EMBL/GenBank/DDBJ databases">
        <authorList>
            <person name="Corre E."/>
            <person name="Pelletier E."/>
            <person name="Niang G."/>
            <person name="Scheremetjew M."/>
            <person name="Finn R."/>
            <person name="Kale V."/>
            <person name="Holt S."/>
            <person name="Cochrane G."/>
            <person name="Meng A."/>
            <person name="Brown T."/>
            <person name="Cohen L."/>
        </authorList>
    </citation>
    <scope>NUCLEOTIDE SEQUENCE</scope>
    <source>
        <strain evidence="3">CCMP 2712</strain>
    </source>
</reference>
<protein>
    <submittedName>
        <fullName evidence="3">Uncharacterized protein</fullName>
    </submittedName>
</protein>
<accession>A0A6U5VTF8</accession>
<dbReference type="EMBL" id="HBKN01001569">
    <property type="protein sequence ID" value="CAE2192048.1"/>
    <property type="molecule type" value="Transcribed_RNA"/>
</dbReference>
<gene>
    <name evidence="2" type="ORF">GTHE00462_LOCUS1346</name>
    <name evidence="3" type="ORF">GTHE00462_LOCUS1359</name>
    <name evidence="4" type="ORF">GTHE00462_LOCUS1367</name>
</gene>
<feature type="region of interest" description="Disordered" evidence="1">
    <location>
        <begin position="131"/>
        <end position="159"/>
    </location>
</feature>
<proteinExistence type="predicted"/>
<organism evidence="3">
    <name type="scientific">Guillardia theta</name>
    <name type="common">Cryptophyte</name>
    <name type="synonym">Cryptomonas phi</name>
    <dbReference type="NCBI Taxonomy" id="55529"/>
    <lineage>
        <taxon>Eukaryota</taxon>
        <taxon>Cryptophyceae</taxon>
        <taxon>Pyrenomonadales</taxon>
        <taxon>Geminigeraceae</taxon>
        <taxon>Guillardia</taxon>
    </lineage>
</organism>
<evidence type="ECO:0000313" key="4">
    <source>
        <dbReference type="EMBL" id="CAE2192056.1"/>
    </source>
</evidence>
<dbReference type="EMBL" id="HBKN01001577">
    <property type="protein sequence ID" value="CAE2192056.1"/>
    <property type="molecule type" value="Transcribed_RNA"/>
</dbReference>